<dbReference type="Gene3D" id="1.10.150.260">
    <property type="entry name" value="YozE SAM-like"/>
    <property type="match status" value="1"/>
</dbReference>
<accession>A0A386PST1</accession>
<gene>
    <name evidence="3" type="ORF">D1B17_05790</name>
</gene>
<dbReference type="NCBIfam" id="NF010193">
    <property type="entry name" value="PRK13672.1"/>
    <property type="match status" value="1"/>
</dbReference>
<comment type="similarity">
    <text evidence="1">Belongs to the UPF0346 family.</text>
</comment>
<dbReference type="HAMAP" id="MF_01538">
    <property type="entry name" value="UPF0346"/>
    <property type="match status" value="1"/>
</dbReference>
<evidence type="ECO:0000256" key="1">
    <source>
        <dbReference type="HAMAP-Rule" id="MF_01538"/>
    </source>
</evidence>
<dbReference type="AlphaFoldDB" id="A0A386PST1"/>
<dbReference type="PIRSF" id="PIRSF037262">
    <property type="entry name" value="UCP037262"/>
    <property type="match status" value="1"/>
</dbReference>
<dbReference type="InterPro" id="IPR036806">
    <property type="entry name" value="YozE_SAM-like_sf"/>
</dbReference>
<dbReference type="InterPro" id="IPR010673">
    <property type="entry name" value="UPF0346"/>
</dbReference>
<dbReference type="Pfam" id="PF06855">
    <property type="entry name" value="YozE_SAM_like"/>
    <property type="match status" value="1"/>
</dbReference>
<dbReference type="Proteomes" id="UP000267208">
    <property type="component" value="Chromosome"/>
</dbReference>
<dbReference type="EMBL" id="CP031933">
    <property type="protein sequence ID" value="AYE38168.1"/>
    <property type="molecule type" value="Genomic_DNA"/>
</dbReference>
<protein>
    <recommendedName>
        <fullName evidence="1">UPF0346 protein D1B17_05790</fullName>
    </recommendedName>
</protein>
<sequence length="76" mass="9161">MNMRRSFYEFLMTLRNVESVEPEAEFANNAFHDTSFPKQEEDYQKLSEYLELNAGYLPSMTIFDEAYQKYQEIDKK</sequence>
<name>A0A386PST1_9LACO</name>
<organism evidence="3 4">
    <name type="scientific">Companilactobacillus zhachilii</name>
    <dbReference type="NCBI Taxonomy" id="2304606"/>
    <lineage>
        <taxon>Bacteria</taxon>
        <taxon>Bacillati</taxon>
        <taxon>Bacillota</taxon>
        <taxon>Bacilli</taxon>
        <taxon>Lactobacillales</taxon>
        <taxon>Lactobacillaceae</taxon>
        <taxon>Companilactobacillus</taxon>
    </lineage>
</organism>
<feature type="domain" description="YozE SAM-like" evidence="2">
    <location>
        <begin position="6"/>
        <end position="72"/>
    </location>
</feature>
<dbReference type="RefSeq" id="WP_120142409.1">
    <property type="nucleotide sequence ID" value="NZ_CP031933.2"/>
</dbReference>
<reference evidence="4" key="1">
    <citation type="submission" date="2018-08" db="EMBL/GenBank/DDBJ databases">
        <title>Genome of Lactobacillus sp. HBUAS52074.</title>
        <authorList>
            <person name="Guo Z."/>
            <person name="Zhang Z.D."/>
        </authorList>
    </citation>
    <scope>NUCLEOTIDE SEQUENCE [LARGE SCALE GENOMIC DNA]</scope>
    <source>
        <strain evidence="4">HBUAS52074</strain>
    </source>
</reference>
<dbReference type="KEGG" id="lzh:D1B17_05790"/>
<dbReference type="SUPFAM" id="SSF140652">
    <property type="entry name" value="YozE-like"/>
    <property type="match status" value="1"/>
</dbReference>
<keyword evidence="4" id="KW-1185">Reference proteome</keyword>
<dbReference type="InterPro" id="IPR023089">
    <property type="entry name" value="YozE_SAM-like"/>
</dbReference>
<dbReference type="OrthoDB" id="2242851at2"/>
<evidence type="ECO:0000313" key="3">
    <source>
        <dbReference type="EMBL" id="AYE38168.1"/>
    </source>
</evidence>
<evidence type="ECO:0000313" key="4">
    <source>
        <dbReference type="Proteomes" id="UP000267208"/>
    </source>
</evidence>
<evidence type="ECO:0000259" key="2">
    <source>
        <dbReference type="Pfam" id="PF06855"/>
    </source>
</evidence>
<proteinExistence type="inferred from homology"/>